<dbReference type="CDD" id="cd00130">
    <property type="entry name" value="PAS"/>
    <property type="match status" value="1"/>
</dbReference>
<keyword evidence="5" id="KW-0808">Transferase</keyword>
<keyword evidence="13" id="KW-0175">Coiled coil</keyword>
<dbReference type="CDD" id="cd19920">
    <property type="entry name" value="REC_PA4781-like"/>
    <property type="match status" value="1"/>
</dbReference>
<dbReference type="InterPro" id="IPR013655">
    <property type="entry name" value="PAS_fold_3"/>
</dbReference>
<dbReference type="PRINTS" id="PR00344">
    <property type="entry name" value="BCTRLSENSOR"/>
</dbReference>
<evidence type="ECO:0000256" key="7">
    <source>
        <dbReference type="ARBA" id="ARBA00022777"/>
    </source>
</evidence>
<comment type="subcellular location">
    <subcellularLocation>
        <location evidence="2">Membrane</location>
    </subcellularLocation>
</comment>
<keyword evidence="19" id="KW-1185">Reference proteome</keyword>
<feature type="domain" description="Response regulatory" evidence="15">
    <location>
        <begin position="546"/>
        <end position="662"/>
    </location>
</feature>
<evidence type="ECO:0000256" key="1">
    <source>
        <dbReference type="ARBA" id="ARBA00000085"/>
    </source>
</evidence>
<dbReference type="EC" id="2.7.13.3" evidence="3"/>
<dbReference type="SMART" id="SM00448">
    <property type="entry name" value="REC"/>
    <property type="match status" value="2"/>
</dbReference>
<dbReference type="PANTHER" id="PTHR43047">
    <property type="entry name" value="TWO-COMPONENT HISTIDINE PROTEIN KINASE"/>
    <property type="match status" value="1"/>
</dbReference>
<evidence type="ECO:0000256" key="13">
    <source>
        <dbReference type="SAM" id="Coils"/>
    </source>
</evidence>
<keyword evidence="11" id="KW-0131">Cell cycle</keyword>
<dbReference type="Pfam" id="PF02518">
    <property type="entry name" value="HATPase_c"/>
    <property type="match status" value="1"/>
</dbReference>
<evidence type="ECO:0000313" key="19">
    <source>
        <dbReference type="Proteomes" id="UP000663722"/>
    </source>
</evidence>
<evidence type="ECO:0000256" key="6">
    <source>
        <dbReference type="ARBA" id="ARBA00022741"/>
    </source>
</evidence>
<dbReference type="InterPro" id="IPR003594">
    <property type="entry name" value="HATPase_dom"/>
</dbReference>
<keyword evidence="6" id="KW-0547">Nucleotide-binding</keyword>
<keyword evidence="10" id="KW-0472">Membrane</keyword>
<dbReference type="GO" id="GO:0005886">
    <property type="term" value="C:plasma membrane"/>
    <property type="evidence" value="ECO:0007669"/>
    <property type="project" value="TreeGrafter"/>
</dbReference>
<dbReference type="InterPro" id="IPR001610">
    <property type="entry name" value="PAC"/>
</dbReference>
<dbReference type="Gene3D" id="3.30.450.20">
    <property type="entry name" value="PAS domain"/>
    <property type="match status" value="1"/>
</dbReference>
<dbReference type="SMART" id="SM00388">
    <property type="entry name" value="HisKA"/>
    <property type="match status" value="1"/>
</dbReference>
<evidence type="ECO:0000256" key="12">
    <source>
        <dbReference type="PROSITE-ProRule" id="PRU00169"/>
    </source>
</evidence>
<dbReference type="PROSITE" id="PS50110">
    <property type="entry name" value="RESPONSE_REGULATORY"/>
    <property type="match status" value="2"/>
</dbReference>
<gene>
    <name evidence="18" type="ORF">dnm_055340</name>
</gene>
<dbReference type="Pfam" id="PF00072">
    <property type="entry name" value="Response_reg"/>
    <property type="match status" value="2"/>
</dbReference>
<dbReference type="PROSITE" id="PS50113">
    <property type="entry name" value="PAC"/>
    <property type="match status" value="1"/>
</dbReference>
<keyword evidence="8" id="KW-0067">ATP-binding</keyword>
<dbReference type="SMART" id="SM00091">
    <property type="entry name" value="PAS"/>
    <property type="match status" value="1"/>
</dbReference>
<dbReference type="InterPro" id="IPR001789">
    <property type="entry name" value="Sig_transdc_resp-reg_receiver"/>
</dbReference>
<dbReference type="FunFam" id="3.30.565.10:FF:000010">
    <property type="entry name" value="Sensor histidine kinase RcsC"/>
    <property type="match status" value="1"/>
</dbReference>
<feature type="modified residue" description="4-aspartylphosphate" evidence="12">
    <location>
        <position position="596"/>
    </location>
</feature>
<evidence type="ECO:0000256" key="8">
    <source>
        <dbReference type="ARBA" id="ARBA00022840"/>
    </source>
</evidence>
<feature type="modified residue" description="4-aspartylphosphate" evidence="12">
    <location>
        <position position="59"/>
    </location>
</feature>
<dbReference type="GO" id="GO:0000155">
    <property type="term" value="F:phosphorelay sensor kinase activity"/>
    <property type="evidence" value="ECO:0007669"/>
    <property type="project" value="InterPro"/>
</dbReference>
<dbReference type="RefSeq" id="WP_207678080.1">
    <property type="nucleotide sequence ID" value="NZ_CP061800.1"/>
</dbReference>
<protein>
    <recommendedName>
        <fullName evidence="3">histidine kinase</fullName>
        <ecNumber evidence="3">2.7.13.3</ecNumber>
    </recommendedName>
</protein>
<dbReference type="KEGG" id="dmm:dnm_055340"/>
<dbReference type="InterPro" id="IPR003661">
    <property type="entry name" value="HisK_dim/P_dom"/>
</dbReference>
<evidence type="ECO:0000259" key="16">
    <source>
        <dbReference type="PROSITE" id="PS50112"/>
    </source>
</evidence>
<dbReference type="InterPro" id="IPR036890">
    <property type="entry name" value="HATPase_C_sf"/>
</dbReference>
<dbReference type="InterPro" id="IPR005467">
    <property type="entry name" value="His_kinase_dom"/>
</dbReference>
<keyword evidence="7 18" id="KW-0418">Kinase</keyword>
<name>A0A975BQE8_9BACT</name>
<evidence type="ECO:0000256" key="9">
    <source>
        <dbReference type="ARBA" id="ARBA00023012"/>
    </source>
</evidence>
<evidence type="ECO:0000313" key="18">
    <source>
        <dbReference type="EMBL" id="QTA89478.1"/>
    </source>
</evidence>
<feature type="domain" description="Response regulatory" evidence="15">
    <location>
        <begin position="10"/>
        <end position="126"/>
    </location>
</feature>
<dbReference type="Proteomes" id="UP000663722">
    <property type="component" value="Chromosome"/>
</dbReference>
<proteinExistence type="predicted"/>
<dbReference type="PROSITE" id="PS50109">
    <property type="entry name" value="HIS_KIN"/>
    <property type="match status" value="1"/>
</dbReference>
<evidence type="ECO:0000256" key="4">
    <source>
        <dbReference type="ARBA" id="ARBA00022553"/>
    </source>
</evidence>
<dbReference type="SMART" id="SM00387">
    <property type="entry name" value="HATPase_c"/>
    <property type="match status" value="1"/>
</dbReference>
<feature type="domain" description="Histidine kinase" evidence="14">
    <location>
        <begin position="301"/>
        <end position="523"/>
    </location>
</feature>
<keyword evidence="9" id="KW-0902">Two-component regulatory system</keyword>
<feature type="domain" description="PAS" evidence="16">
    <location>
        <begin position="159"/>
        <end position="229"/>
    </location>
</feature>
<dbReference type="InterPro" id="IPR000014">
    <property type="entry name" value="PAS"/>
</dbReference>
<dbReference type="SMART" id="SM00086">
    <property type="entry name" value="PAC"/>
    <property type="match status" value="1"/>
</dbReference>
<dbReference type="NCBIfam" id="TIGR00229">
    <property type="entry name" value="sensory_box"/>
    <property type="match status" value="1"/>
</dbReference>
<dbReference type="PANTHER" id="PTHR43047:SF72">
    <property type="entry name" value="OSMOSENSING HISTIDINE PROTEIN KINASE SLN1"/>
    <property type="match status" value="1"/>
</dbReference>
<evidence type="ECO:0000259" key="15">
    <source>
        <dbReference type="PROSITE" id="PS50110"/>
    </source>
</evidence>
<dbReference type="InterPro" id="IPR000700">
    <property type="entry name" value="PAS-assoc_C"/>
</dbReference>
<evidence type="ECO:0000256" key="5">
    <source>
        <dbReference type="ARBA" id="ARBA00022679"/>
    </source>
</evidence>
<reference evidence="18" key="1">
    <citation type="journal article" date="2021" name="Microb. Physiol.">
        <title>Proteogenomic Insights into the Physiology of Marine, Sulfate-Reducing, Filamentous Desulfonema limicola and Desulfonema magnum.</title>
        <authorList>
            <person name="Schnaars V."/>
            <person name="Wohlbrand L."/>
            <person name="Scheve S."/>
            <person name="Hinrichs C."/>
            <person name="Reinhardt R."/>
            <person name="Rabus R."/>
        </authorList>
    </citation>
    <scope>NUCLEOTIDE SEQUENCE</scope>
    <source>
        <strain evidence="18">4be13</strain>
    </source>
</reference>
<dbReference type="EMBL" id="CP061800">
    <property type="protein sequence ID" value="QTA89478.1"/>
    <property type="molecule type" value="Genomic_DNA"/>
</dbReference>
<dbReference type="SUPFAM" id="SSF47384">
    <property type="entry name" value="Homodimeric domain of signal transducing histidine kinase"/>
    <property type="match status" value="1"/>
</dbReference>
<dbReference type="SUPFAM" id="SSF52172">
    <property type="entry name" value="CheY-like"/>
    <property type="match status" value="2"/>
</dbReference>
<evidence type="ECO:0000256" key="11">
    <source>
        <dbReference type="ARBA" id="ARBA00023306"/>
    </source>
</evidence>
<dbReference type="CDD" id="cd00082">
    <property type="entry name" value="HisKA"/>
    <property type="match status" value="1"/>
</dbReference>
<dbReference type="InterPro" id="IPR004358">
    <property type="entry name" value="Sig_transdc_His_kin-like_C"/>
</dbReference>
<evidence type="ECO:0000256" key="3">
    <source>
        <dbReference type="ARBA" id="ARBA00012438"/>
    </source>
</evidence>
<dbReference type="GO" id="GO:0009927">
    <property type="term" value="F:histidine phosphotransfer kinase activity"/>
    <property type="evidence" value="ECO:0007669"/>
    <property type="project" value="TreeGrafter"/>
</dbReference>
<feature type="domain" description="PAC" evidence="17">
    <location>
        <begin position="231"/>
        <end position="283"/>
    </location>
</feature>
<dbReference type="InterPro" id="IPR035965">
    <property type="entry name" value="PAS-like_dom_sf"/>
</dbReference>
<comment type="catalytic activity">
    <reaction evidence="1">
        <text>ATP + protein L-histidine = ADP + protein N-phospho-L-histidine.</text>
        <dbReference type="EC" id="2.7.13.3"/>
    </reaction>
</comment>
<keyword evidence="4 12" id="KW-0597">Phosphoprotein</keyword>
<accession>A0A975BQE8</accession>
<dbReference type="InterPro" id="IPR036097">
    <property type="entry name" value="HisK_dim/P_sf"/>
</dbReference>
<dbReference type="SUPFAM" id="SSF55785">
    <property type="entry name" value="PYP-like sensor domain (PAS domain)"/>
    <property type="match status" value="1"/>
</dbReference>
<dbReference type="CDD" id="cd16922">
    <property type="entry name" value="HATPase_EvgS-ArcB-TorS-like"/>
    <property type="match status" value="1"/>
</dbReference>
<evidence type="ECO:0000259" key="17">
    <source>
        <dbReference type="PROSITE" id="PS50113"/>
    </source>
</evidence>
<feature type="coiled-coil region" evidence="13">
    <location>
        <begin position="128"/>
        <end position="169"/>
    </location>
</feature>
<dbReference type="PROSITE" id="PS50112">
    <property type="entry name" value="PAS"/>
    <property type="match status" value="1"/>
</dbReference>
<dbReference type="Pfam" id="PF08447">
    <property type="entry name" value="PAS_3"/>
    <property type="match status" value="1"/>
</dbReference>
<organism evidence="18 19">
    <name type="scientific">Desulfonema magnum</name>
    <dbReference type="NCBI Taxonomy" id="45655"/>
    <lineage>
        <taxon>Bacteria</taxon>
        <taxon>Pseudomonadati</taxon>
        <taxon>Thermodesulfobacteriota</taxon>
        <taxon>Desulfobacteria</taxon>
        <taxon>Desulfobacterales</taxon>
        <taxon>Desulfococcaceae</taxon>
        <taxon>Desulfonema</taxon>
    </lineage>
</organism>
<dbReference type="AlphaFoldDB" id="A0A975BQE8"/>
<dbReference type="InterPro" id="IPR011006">
    <property type="entry name" value="CheY-like_superfamily"/>
</dbReference>
<dbReference type="Gene3D" id="1.10.287.130">
    <property type="match status" value="1"/>
</dbReference>
<dbReference type="Gene3D" id="3.40.50.2300">
    <property type="match status" value="2"/>
</dbReference>
<evidence type="ECO:0000256" key="10">
    <source>
        <dbReference type="ARBA" id="ARBA00023136"/>
    </source>
</evidence>
<dbReference type="GO" id="GO:0005524">
    <property type="term" value="F:ATP binding"/>
    <property type="evidence" value="ECO:0007669"/>
    <property type="project" value="UniProtKB-KW"/>
</dbReference>
<dbReference type="Gene3D" id="3.30.565.10">
    <property type="entry name" value="Histidine kinase-like ATPase, C-terminal domain"/>
    <property type="match status" value="1"/>
</dbReference>
<dbReference type="Pfam" id="PF00512">
    <property type="entry name" value="HisKA"/>
    <property type="match status" value="1"/>
</dbReference>
<sequence length="782" mass="88824">MNISEIQGSVILIVDDNPTNLGTLFDYLSKFNFTILVAQSGEDVLELVRENTPDIILLDILMPGMDGFETCLRLKADEKTKDIPVLFVSSLSETVDKVRGFEAGGIDYITKPFHQEEVLARVSTHLNVHKLRKELQEKNIRLQEEIIERERAEKALRKSEEKYRILVEAADDSILLLDMEFRLLFANMTYYTSLGYEKERDMAPEWLSQIHSDDVPMVKKKRAELLETGRTENEYRIRHRKGHWVCRSAKSVVIYDEDKKPEAILAIIRDISDRKQMEEELRRAKESAESANKAKSEFLANMSHDIRTPMNAILGFTELLEGKIQDPQQKHYLSAIKAGGKTLLGLINDILDLSKIEAGKLNLEYSPVSLASVFNETEQMFSHKIAEKGLDFIVETSPNFPETILLDEIRLRQILMNLVGNAVKFTESGYIKLYASHHAYEDRNTPDIIFSVEDTGIGIPGDQRESIFGAFEQQQGQSHARFGGTGLGLAITKQLVEMMGGEIYVNGEVGKGSTFHINFRNVALSPVSKSEKKKETSDAVRFRKSSLLVADDVKFNRTLVKSYLIKHPEIHIIEAENGKEAAELTKYHQPDVILMDMKMPVTDGYEATRIIKTDNALKHIPVIAITAEAMKEEIEKITNICDAYVTKPLGRTKLIHTLAKFLKHSVGESEIPDHEYALSETKDRDIPEVTDSETLARLPNLLEILEDQVNVWEEISEILTINDIEDFADKMKLLGTKYNYKSLASWGDRLLLQATMFDVESLSETLKKFPDIIDNIKIKLEK</sequence>
<dbReference type="FunFam" id="1.10.287.130:FF:000038">
    <property type="entry name" value="Sensory transduction histidine kinase"/>
    <property type="match status" value="1"/>
</dbReference>
<evidence type="ECO:0000256" key="2">
    <source>
        <dbReference type="ARBA" id="ARBA00004370"/>
    </source>
</evidence>
<evidence type="ECO:0000259" key="14">
    <source>
        <dbReference type="PROSITE" id="PS50109"/>
    </source>
</evidence>
<dbReference type="SUPFAM" id="SSF55874">
    <property type="entry name" value="ATPase domain of HSP90 chaperone/DNA topoisomerase II/histidine kinase"/>
    <property type="match status" value="1"/>
</dbReference>